<dbReference type="SUPFAM" id="SSF141734">
    <property type="entry name" value="HisI-like"/>
    <property type="match status" value="1"/>
</dbReference>
<keyword evidence="8" id="KW-1185">Reference proteome</keyword>
<dbReference type="InterPro" id="IPR038019">
    <property type="entry name" value="PRib_AMP_CycHydrolase_sf"/>
</dbReference>
<evidence type="ECO:0000256" key="5">
    <source>
        <dbReference type="ARBA" id="ARBA00022801"/>
    </source>
</evidence>
<dbReference type="EMBL" id="CP032364">
    <property type="protein sequence ID" value="AYA99221.1"/>
    <property type="molecule type" value="Genomic_DNA"/>
</dbReference>
<dbReference type="OrthoDB" id="9795769at2"/>
<proteinExistence type="predicted"/>
<keyword evidence="4" id="KW-0028">Amino-acid biosynthesis</keyword>
<evidence type="ECO:0000256" key="3">
    <source>
        <dbReference type="ARBA" id="ARBA00012721"/>
    </source>
</evidence>
<gene>
    <name evidence="7" type="ORF">D4A81_04290</name>
</gene>
<dbReference type="RefSeq" id="WP_111525580.1">
    <property type="nucleotide sequence ID" value="NZ_CP032364.1"/>
</dbReference>
<sequence>MKHTDARIYSGKTNFGWSDLNLNSDGLLPIIVQDFIDHTVLMYGYMNKDAWEKTLSTGLLTYFSKSHNRSLVKGKKAGNFQYIRELFLNFDRNALLAKVYQIGRVCDNDLKSCFHNAIEEV</sequence>
<accession>A0A385PYI0</accession>
<comment type="pathway">
    <text evidence="2">Amino-acid biosynthesis; L-histidine biosynthesis; L-histidine from 5-phospho-alpha-D-ribose 1-diphosphate: step 3/9.</text>
</comment>
<evidence type="ECO:0000256" key="1">
    <source>
        <dbReference type="ARBA" id="ARBA00000024"/>
    </source>
</evidence>
<dbReference type="GO" id="GO:0004635">
    <property type="term" value="F:phosphoribosyl-AMP cyclohydrolase activity"/>
    <property type="evidence" value="ECO:0007669"/>
    <property type="project" value="UniProtKB-EC"/>
</dbReference>
<evidence type="ECO:0000256" key="6">
    <source>
        <dbReference type="ARBA" id="ARBA00023102"/>
    </source>
</evidence>
<evidence type="ECO:0000256" key="4">
    <source>
        <dbReference type="ARBA" id="ARBA00022605"/>
    </source>
</evidence>
<keyword evidence="6" id="KW-0368">Histidine biosynthesis</keyword>
<dbReference type="Gene3D" id="3.10.20.810">
    <property type="entry name" value="Phosphoribosyl-AMP cyclohydrolase"/>
    <property type="match status" value="1"/>
</dbReference>
<dbReference type="AlphaFoldDB" id="A0A385PYI0"/>
<name>A0A385PYI0_9FIRM</name>
<dbReference type="InterPro" id="IPR002496">
    <property type="entry name" value="PRib_AMP_CycHydrolase_dom"/>
</dbReference>
<dbReference type="Proteomes" id="UP000265562">
    <property type="component" value="Chromosome"/>
</dbReference>
<dbReference type="PANTHER" id="PTHR42945:SF1">
    <property type="entry name" value="HISTIDINE BIOSYNTHESIS BIFUNCTIONAL PROTEIN HIS7"/>
    <property type="match status" value="1"/>
</dbReference>
<dbReference type="PANTHER" id="PTHR42945">
    <property type="entry name" value="HISTIDINE BIOSYNTHESIS BIFUNCTIONAL PROTEIN"/>
    <property type="match status" value="1"/>
</dbReference>
<protein>
    <recommendedName>
        <fullName evidence="3">phosphoribosyl-AMP cyclohydrolase</fullName>
        <ecNumber evidence="3">3.5.4.19</ecNumber>
    </recommendedName>
</protein>
<dbReference type="GO" id="GO:0000105">
    <property type="term" value="P:L-histidine biosynthetic process"/>
    <property type="evidence" value="ECO:0007669"/>
    <property type="project" value="UniProtKB-UniPathway"/>
</dbReference>
<organism evidence="7 8">
    <name type="scientific">Lachnoanaerobaculum umeaense</name>
    <dbReference type="NCBI Taxonomy" id="617123"/>
    <lineage>
        <taxon>Bacteria</taxon>
        <taxon>Bacillati</taxon>
        <taxon>Bacillota</taxon>
        <taxon>Clostridia</taxon>
        <taxon>Lachnospirales</taxon>
        <taxon>Lachnospiraceae</taxon>
        <taxon>Lachnoanaerobaculum</taxon>
    </lineage>
</organism>
<evidence type="ECO:0000313" key="7">
    <source>
        <dbReference type="EMBL" id="AYA99221.1"/>
    </source>
</evidence>
<keyword evidence="5" id="KW-0378">Hydrolase</keyword>
<evidence type="ECO:0000256" key="2">
    <source>
        <dbReference type="ARBA" id="ARBA00005169"/>
    </source>
</evidence>
<dbReference type="UniPathway" id="UPA00031">
    <property type="reaction ID" value="UER00008"/>
</dbReference>
<dbReference type="EC" id="3.5.4.19" evidence="3"/>
<dbReference type="Pfam" id="PF01502">
    <property type="entry name" value="PRA-CH"/>
    <property type="match status" value="1"/>
</dbReference>
<comment type="catalytic activity">
    <reaction evidence="1">
        <text>1-(5-phospho-beta-D-ribosyl)-5'-AMP + H2O = 1-(5-phospho-beta-D-ribosyl)-5-[(5-phospho-beta-D-ribosylamino)methylideneamino]imidazole-4-carboxamide</text>
        <dbReference type="Rhea" id="RHEA:20049"/>
        <dbReference type="ChEBI" id="CHEBI:15377"/>
        <dbReference type="ChEBI" id="CHEBI:58435"/>
        <dbReference type="ChEBI" id="CHEBI:59457"/>
        <dbReference type="EC" id="3.5.4.19"/>
    </reaction>
</comment>
<reference evidence="7 8" key="1">
    <citation type="submission" date="2018-09" db="EMBL/GenBank/DDBJ databases">
        <title>Genome sequencing of Lachnoanaerobaculum umeaense DSM 23576.</title>
        <authorList>
            <person name="Kook J.-K."/>
            <person name="Park S.-N."/>
            <person name="Lim Y.K."/>
        </authorList>
    </citation>
    <scope>NUCLEOTIDE SEQUENCE [LARGE SCALE GENOMIC DNA]</scope>
    <source>
        <strain evidence="8">DSM 23576 \ CCUG 58757</strain>
    </source>
</reference>
<dbReference type="KEGG" id="lua:D4A81_04290"/>
<evidence type="ECO:0000313" key="8">
    <source>
        <dbReference type="Proteomes" id="UP000265562"/>
    </source>
</evidence>